<dbReference type="InterPro" id="IPR036282">
    <property type="entry name" value="Glutathione-S-Trfase_C_sf"/>
</dbReference>
<gene>
    <name evidence="5" type="ORF">A9Z42_0018350</name>
</gene>
<evidence type="ECO:0000256" key="1">
    <source>
        <dbReference type="ARBA" id="ARBA00007409"/>
    </source>
</evidence>
<keyword evidence="6" id="KW-1185">Reference proteome</keyword>
<dbReference type="SFLD" id="SFLDS00019">
    <property type="entry name" value="Glutathione_Transferase_(cytos"/>
    <property type="match status" value="1"/>
</dbReference>
<dbReference type="InterPro" id="IPR050802">
    <property type="entry name" value="EF-GSTs"/>
</dbReference>
<evidence type="ECO:0000259" key="4">
    <source>
        <dbReference type="PROSITE" id="PS50405"/>
    </source>
</evidence>
<dbReference type="InterPro" id="IPR036249">
    <property type="entry name" value="Thioredoxin-like_sf"/>
</dbReference>
<proteinExistence type="inferred from homology"/>
<dbReference type="InterPro" id="IPR010987">
    <property type="entry name" value="Glutathione-S-Trfase_C-like"/>
</dbReference>
<feature type="domain" description="GST C-terminal" evidence="4">
    <location>
        <begin position="83"/>
        <end position="211"/>
    </location>
</feature>
<comment type="similarity">
    <text evidence="1 2">Belongs to the GST superfamily.</text>
</comment>
<dbReference type="EMBL" id="LFMI01000206">
    <property type="protein sequence ID" value="OTA01511.1"/>
    <property type="molecule type" value="Genomic_DNA"/>
</dbReference>
<dbReference type="GO" id="GO:0006414">
    <property type="term" value="P:translational elongation"/>
    <property type="evidence" value="ECO:0007669"/>
    <property type="project" value="TreeGrafter"/>
</dbReference>
<dbReference type="SFLD" id="SFLDG00358">
    <property type="entry name" value="Main_(cytGST)"/>
    <property type="match status" value="1"/>
</dbReference>
<dbReference type="Gene3D" id="3.40.30.10">
    <property type="entry name" value="Glutaredoxin"/>
    <property type="match status" value="1"/>
</dbReference>
<evidence type="ECO:0000313" key="6">
    <source>
        <dbReference type="Proteomes" id="UP000219286"/>
    </source>
</evidence>
<dbReference type="Pfam" id="PF02798">
    <property type="entry name" value="GST_N"/>
    <property type="match status" value="1"/>
</dbReference>
<feature type="domain" description="GST N-terminal" evidence="3">
    <location>
        <begin position="1"/>
        <end position="77"/>
    </location>
</feature>
<comment type="caution">
    <text evidence="5">The sequence shown here is derived from an EMBL/GenBank/DDBJ whole genome shotgun (WGS) entry which is preliminary data.</text>
</comment>
<evidence type="ECO:0000313" key="5">
    <source>
        <dbReference type="EMBL" id="OTA01511.1"/>
    </source>
</evidence>
<name>A0A2H2ZN80_TRIPA</name>
<evidence type="ECO:0000256" key="2">
    <source>
        <dbReference type="RuleBase" id="RU003494"/>
    </source>
</evidence>
<evidence type="ECO:0000259" key="3">
    <source>
        <dbReference type="PROSITE" id="PS50404"/>
    </source>
</evidence>
<dbReference type="PROSITE" id="PS50404">
    <property type="entry name" value="GST_NTER"/>
    <property type="match status" value="1"/>
</dbReference>
<accession>A0A2H2ZN80</accession>
<dbReference type="Pfam" id="PF00043">
    <property type="entry name" value="GST_C"/>
    <property type="match status" value="1"/>
</dbReference>
<dbReference type="Proteomes" id="UP000219286">
    <property type="component" value="Unassembled WGS sequence"/>
</dbReference>
<evidence type="ECO:0008006" key="7">
    <source>
        <dbReference type="Google" id="ProtNLM"/>
    </source>
</evidence>
<dbReference type="CDD" id="cd03044">
    <property type="entry name" value="GST_N_EF1Bgamma"/>
    <property type="match status" value="1"/>
</dbReference>
<dbReference type="Gene3D" id="1.20.1050.10">
    <property type="match status" value="1"/>
</dbReference>
<protein>
    <recommendedName>
        <fullName evidence="7">Glutathione S-transferase</fullName>
    </recommendedName>
</protein>
<dbReference type="InterPro" id="IPR004045">
    <property type="entry name" value="Glutathione_S-Trfase_N"/>
</dbReference>
<dbReference type="PROSITE" id="PS50405">
    <property type="entry name" value="GST_CTER"/>
    <property type="match status" value="1"/>
</dbReference>
<dbReference type="InterPro" id="IPR040079">
    <property type="entry name" value="Glutathione_S-Trfase"/>
</dbReference>
<sequence>MTTVGTLYSYILAAAKVNGINVATASDYKHMVTNKTPEFLAKFPIGKVPAFEATDGTTIAESDAIAQYVSEVGPRSVQLLGANAPERARVRQWISFTDNEVYGNMMGVVLSRAGFAPYVPEKEAAAAKGLSFGLGVVEKWLSGREWLATDQLSLADLTLAAALYWAYMHYLDDKRREAYPLVTSWYLRTIGAEGVKDVFGHPNLVATAKEFEA</sequence>
<dbReference type="FunFam" id="1.20.1050.10:FF:000006">
    <property type="entry name" value="Elongation factor 1 gamma"/>
    <property type="match status" value="1"/>
</dbReference>
<dbReference type="OrthoDB" id="249703at2759"/>
<dbReference type="AlphaFoldDB" id="A0A2H2ZN80"/>
<dbReference type="SUPFAM" id="SSF52833">
    <property type="entry name" value="Thioredoxin-like"/>
    <property type="match status" value="1"/>
</dbReference>
<dbReference type="GO" id="GO:0005634">
    <property type="term" value="C:nucleus"/>
    <property type="evidence" value="ECO:0007669"/>
    <property type="project" value="TreeGrafter"/>
</dbReference>
<dbReference type="GO" id="GO:0005737">
    <property type="term" value="C:cytoplasm"/>
    <property type="evidence" value="ECO:0007669"/>
    <property type="project" value="TreeGrafter"/>
</dbReference>
<reference evidence="5 6" key="1">
    <citation type="journal article" date="2015" name="Genome Announc.">
        <title>Genome sequence and annotation of Trichoderma parareesei, the ancestor of the cellulase producer Trichoderma reesei.</title>
        <authorList>
            <person name="Yang D."/>
            <person name="Pomraning K."/>
            <person name="Kopchinskiy A."/>
            <person name="Karimi Aghcheh R."/>
            <person name="Atanasova L."/>
            <person name="Chenthamara K."/>
            <person name="Baker S.E."/>
            <person name="Zhang R."/>
            <person name="Shen Q."/>
            <person name="Freitag M."/>
            <person name="Kubicek C.P."/>
            <person name="Druzhinina I.S."/>
        </authorList>
    </citation>
    <scope>NUCLEOTIDE SEQUENCE [LARGE SCALE GENOMIC DNA]</scope>
    <source>
        <strain evidence="5 6">CBS 125925</strain>
    </source>
</reference>
<dbReference type="InterPro" id="IPR004046">
    <property type="entry name" value="GST_C"/>
</dbReference>
<dbReference type="PANTHER" id="PTHR43986">
    <property type="entry name" value="ELONGATION FACTOR 1-GAMMA"/>
    <property type="match status" value="1"/>
</dbReference>
<dbReference type="PANTHER" id="PTHR43986:SF10">
    <property type="entry name" value="ELONGATION FACTOR EEF-1B GAMMA SUBUNIT, PUTATIVE (AFU_ORTHOLOGUE AFUA_1G17120)-RELATED"/>
    <property type="match status" value="1"/>
</dbReference>
<dbReference type="SUPFAM" id="SSF47616">
    <property type="entry name" value="GST C-terminal domain-like"/>
    <property type="match status" value="1"/>
</dbReference>
<organism evidence="5 6">
    <name type="scientific">Trichoderma parareesei</name>
    <name type="common">Filamentous fungus</name>
    <dbReference type="NCBI Taxonomy" id="858221"/>
    <lineage>
        <taxon>Eukaryota</taxon>
        <taxon>Fungi</taxon>
        <taxon>Dikarya</taxon>
        <taxon>Ascomycota</taxon>
        <taxon>Pezizomycotina</taxon>
        <taxon>Sordariomycetes</taxon>
        <taxon>Hypocreomycetidae</taxon>
        <taxon>Hypocreales</taxon>
        <taxon>Hypocreaceae</taxon>
        <taxon>Trichoderma</taxon>
    </lineage>
</organism>